<dbReference type="EMBL" id="JAJEPU010000028">
    <property type="protein sequence ID" value="MCC2165200.1"/>
    <property type="molecule type" value="Genomic_DNA"/>
</dbReference>
<evidence type="ECO:0000313" key="2">
    <source>
        <dbReference type="Proteomes" id="UP001198962"/>
    </source>
</evidence>
<dbReference type="Proteomes" id="UP001198962">
    <property type="component" value="Unassembled WGS sequence"/>
</dbReference>
<protein>
    <submittedName>
        <fullName evidence="1">Chorismate--pyruvate lyase</fullName>
    </submittedName>
</protein>
<reference evidence="1" key="1">
    <citation type="submission" date="2021-10" db="EMBL/GenBank/DDBJ databases">
        <title>Anaerobic single-cell dispensing facilitates the cultivation of human gut bacteria.</title>
        <authorList>
            <person name="Afrizal A."/>
        </authorList>
    </citation>
    <scope>NUCLEOTIDE SEQUENCE</scope>
    <source>
        <strain evidence="1">CLA-AA-H274</strain>
    </source>
</reference>
<gene>
    <name evidence="1" type="ORF">LKD32_09990</name>
</gene>
<sequence length="56" mass="6565">MEPREYVVEQIDGDYAHLRRTDAQEEELKLVARALLPDGIMEGSRLHYEMLEYTLA</sequence>
<proteinExistence type="predicted"/>
<dbReference type="RefSeq" id="WP_177978207.1">
    <property type="nucleotide sequence ID" value="NZ_JAJEPU010000028.1"/>
</dbReference>
<dbReference type="AlphaFoldDB" id="A0AAE3ATJ4"/>
<name>A0AAE3ATJ4_9FIRM</name>
<dbReference type="GO" id="GO:0016829">
    <property type="term" value="F:lyase activity"/>
    <property type="evidence" value="ECO:0007669"/>
    <property type="project" value="UniProtKB-KW"/>
</dbReference>
<evidence type="ECO:0000313" key="1">
    <source>
        <dbReference type="EMBL" id="MCC2165200.1"/>
    </source>
</evidence>
<keyword evidence="2" id="KW-1185">Reference proteome</keyword>
<keyword evidence="1" id="KW-0456">Lyase</keyword>
<comment type="caution">
    <text evidence="1">The sequence shown here is derived from an EMBL/GenBank/DDBJ whole genome shotgun (WGS) entry which is preliminary data.</text>
</comment>
<accession>A0AAE3ATJ4</accession>
<organism evidence="1 2">
    <name type="scientific">Brotaphodocola catenula</name>
    <dbReference type="NCBI Taxonomy" id="2885361"/>
    <lineage>
        <taxon>Bacteria</taxon>
        <taxon>Bacillati</taxon>
        <taxon>Bacillota</taxon>
        <taxon>Clostridia</taxon>
        <taxon>Lachnospirales</taxon>
        <taxon>Lachnospiraceae</taxon>
        <taxon>Brotaphodocola</taxon>
    </lineage>
</organism>